<name>A0ABU9BC95_9BURK</name>
<keyword evidence="2" id="KW-0812">Transmembrane</keyword>
<comment type="subcellular location">
    <subcellularLocation>
        <location evidence="1">Endomembrane system</location>
        <topology evidence="1">Multi-pass membrane protein</topology>
    </subcellularLocation>
</comment>
<dbReference type="EMBL" id="JBBUTF010000014">
    <property type="protein sequence ID" value="MEK8027426.1"/>
    <property type="molecule type" value="Genomic_DNA"/>
</dbReference>
<proteinExistence type="predicted"/>
<dbReference type="Pfam" id="PF06803">
    <property type="entry name" value="DUF1232"/>
    <property type="match status" value="1"/>
</dbReference>
<feature type="domain" description="DUF1232" evidence="5">
    <location>
        <begin position="34"/>
        <end position="68"/>
    </location>
</feature>
<evidence type="ECO:0000256" key="4">
    <source>
        <dbReference type="ARBA" id="ARBA00023136"/>
    </source>
</evidence>
<comment type="caution">
    <text evidence="6">The sequence shown here is derived from an EMBL/GenBank/DDBJ whole genome shotgun (WGS) entry which is preliminary data.</text>
</comment>
<protein>
    <submittedName>
        <fullName evidence="6">YkvA family protein</fullName>
    </submittedName>
</protein>
<dbReference type="InterPro" id="IPR010652">
    <property type="entry name" value="DUF1232"/>
</dbReference>
<keyword evidence="4" id="KW-0472">Membrane</keyword>
<dbReference type="Proteomes" id="UP001368500">
    <property type="component" value="Unassembled WGS sequence"/>
</dbReference>
<keyword evidence="3" id="KW-1133">Transmembrane helix</keyword>
<organism evidence="6 7">
    <name type="scientific">Pseudaquabacterium rugosum</name>
    <dbReference type="NCBI Taxonomy" id="2984194"/>
    <lineage>
        <taxon>Bacteria</taxon>
        <taxon>Pseudomonadati</taxon>
        <taxon>Pseudomonadota</taxon>
        <taxon>Betaproteobacteria</taxon>
        <taxon>Burkholderiales</taxon>
        <taxon>Sphaerotilaceae</taxon>
        <taxon>Pseudaquabacterium</taxon>
    </lineage>
</organism>
<evidence type="ECO:0000256" key="1">
    <source>
        <dbReference type="ARBA" id="ARBA00004127"/>
    </source>
</evidence>
<gene>
    <name evidence="6" type="ORF">AACH11_15790</name>
</gene>
<accession>A0ABU9BC95</accession>
<evidence type="ECO:0000259" key="5">
    <source>
        <dbReference type="Pfam" id="PF06803"/>
    </source>
</evidence>
<evidence type="ECO:0000256" key="2">
    <source>
        <dbReference type="ARBA" id="ARBA00022692"/>
    </source>
</evidence>
<keyword evidence="7" id="KW-1185">Reference proteome</keyword>
<evidence type="ECO:0000313" key="7">
    <source>
        <dbReference type="Proteomes" id="UP001368500"/>
    </source>
</evidence>
<evidence type="ECO:0000313" key="6">
    <source>
        <dbReference type="EMBL" id="MEK8027426.1"/>
    </source>
</evidence>
<sequence>MWRRLVRLWAVVRTDARLIWLALRHPRAPGWLKFGCLGVLAYLISPIDIIPDVLPVIGVMDDLVIVPLLLRGLFKLLPADLRAEVLAQAGRGPAAPRATA</sequence>
<reference evidence="6 7" key="1">
    <citation type="submission" date="2024-04" db="EMBL/GenBank/DDBJ databases">
        <title>Novel species of the genus Ideonella isolated from streams.</title>
        <authorList>
            <person name="Lu H."/>
        </authorList>
    </citation>
    <scope>NUCLEOTIDE SEQUENCE [LARGE SCALE GENOMIC DNA]</scope>
    <source>
        <strain evidence="6 7">BYS139W</strain>
    </source>
</reference>
<evidence type="ECO:0000256" key="3">
    <source>
        <dbReference type="ARBA" id="ARBA00022989"/>
    </source>
</evidence>